<dbReference type="Proteomes" id="UP000055136">
    <property type="component" value="Chromosome"/>
</dbReference>
<dbReference type="GO" id="GO:0051539">
    <property type="term" value="F:4 iron, 4 sulfur cluster binding"/>
    <property type="evidence" value="ECO:0007669"/>
    <property type="project" value="TreeGrafter"/>
</dbReference>
<accession>A0A0S2TAR0</accession>
<dbReference type="InterPro" id="IPR049539">
    <property type="entry name" value="SPL"/>
</dbReference>
<evidence type="ECO:0000313" key="1">
    <source>
        <dbReference type="EMBL" id="ALP52225.1"/>
    </source>
</evidence>
<evidence type="ECO:0000313" key="2">
    <source>
        <dbReference type="Proteomes" id="UP000055136"/>
    </source>
</evidence>
<sequence>MIETLYIEQAVLDHPRSVAIRQRFPHARVVTCERYGEVFNPKGQNFRLQKQRPALILARKHDHWVLEAPLGYNIGGRRNYYFSHMLNCIYDCRYCFLQGMYRSANYVLFVNYEDFHGAIEQRVAESDETTWFFSGYDCDSLALEPVTGFMQHTLPLFRNLDKARLELRTKSTQIRSLLEMEAMPNCVVAFSLSPAVVAEALEHKAAPLPKRLDALEKLQQAGWPVGLRFDPLIYCDEYQRLYSDFFEQVFTRIDLDGLHSVSLGAFRMPQGFYRNMVKLYPQEKLFAGPLAESQPMVSYETQLEQEMLAFCREKLLQLMPEEKLFICQDDD</sequence>
<dbReference type="PANTHER" id="PTHR37822:SF2">
    <property type="entry name" value="SPORE PHOTOPRODUCT LYASE"/>
    <property type="match status" value="1"/>
</dbReference>
<dbReference type="Pfam" id="PF20903">
    <property type="entry name" value="SPL"/>
    <property type="match status" value="1"/>
</dbReference>
<dbReference type="Gene3D" id="3.80.30.30">
    <property type="match status" value="1"/>
</dbReference>
<dbReference type="STRING" id="1748243.Tel_03165"/>
<dbReference type="PANTHER" id="PTHR37822">
    <property type="entry name" value="SPORE PHOTOPRODUCT LYASE-RELATED"/>
    <property type="match status" value="1"/>
</dbReference>
<keyword evidence="2" id="KW-1185">Reference proteome</keyword>
<dbReference type="KEGG" id="tee:Tel_03165"/>
<dbReference type="GO" id="GO:0042601">
    <property type="term" value="C:endospore-forming forespore"/>
    <property type="evidence" value="ECO:0007669"/>
    <property type="project" value="TreeGrafter"/>
</dbReference>
<dbReference type="Gene3D" id="3.40.50.12110">
    <property type="match status" value="1"/>
</dbReference>
<gene>
    <name evidence="1" type="ORF">Tel_03165</name>
</gene>
<dbReference type="AlphaFoldDB" id="A0A0S2TAR0"/>
<proteinExistence type="predicted"/>
<name>A0A0S2TAR0_9GAMM</name>
<reference evidence="1" key="1">
    <citation type="submission" date="2015-10" db="EMBL/GenBank/DDBJ databases">
        <title>Description of Candidatus Tenderia electrophaga gen. nov, sp. nov., an Uncultivated Electroautotroph from a Biocathode Enrichment.</title>
        <authorList>
            <person name="Eddie B.J."/>
            <person name="Malanoski A.P."/>
            <person name="Wang Z."/>
            <person name="Hall R.J."/>
            <person name="Oh S.D."/>
            <person name="Heiner C."/>
            <person name="Lin B."/>
            <person name="Strycharz-Glaven S.M."/>
        </authorList>
    </citation>
    <scope>NUCLEOTIDE SEQUENCE [LARGE SCALE GENOMIC DNA]</scope>
    <source>
        <strain evidence="1">NRL1</strain>
    </source>
</reference>
<organism evidence="1 2">
    <name type="scientific">Candidatus Tenderia electrophaga</name>
    <dbReference type="NCBI Taxonomy" id="1748243"/>
    <lineage>
        <taxon>Bacteria</taxon>
        <taxon>Pseudomonadati</taxon>
        <taxon>Pseudomonadota</taxon>
        <taxon>Gammaproteobacteria</taxon>
        <taxon>Candidatus Tenderiales</taxon>
        <taxon>Candidatus Tenderiaceae</taxon>
        <taxon>Candidatus Tenderia</taxon>
    </lineage>
</organism>
<protein>
    <submittedName>
        <fullName evidence="1">DNA photolyase</fullName>
    </submittedName>
</protein>
<dbReference type="EMBL" id="CP013099">
    <property type="protein sequence ID" value="ALP52225.1"/>
    <property type="molecule type" value="Genomic_DNA"/>
</dbReference>
<dbReference type="GO" id="GO:0003913">
    <property type="term" value="F:DNA photolyase activity"/>
    <property type="evidence" value="ECO:0007669"/>
    <property type="project" value="TreeGrafter"/>
</dbReference>
<dbReference type="GO" id="GO:1904047">
    <property type="term" value="F:S-adenosyl-L-methionine binding"/>
    <property type="evidence" value="ECO:0007669"/>
    <property type="project" value="TreeGrafter"/>
</dbReference>